<dbReference type="Proteomes" id="UP000507245">
    <property type="component" value="Unassembled WGS sequence"/>
</dbReference>
<gene>
    <name evidence="9" type="ORF">ORAREDHAP_LOCUS28308</name>
</gene>
<evidence type="ECO:0000256" key="8">
    <source>
        <dbReference type="PIRSR" id="PIRSR602401-1"/>
    </source>
</evidence>
<dbReference type="Pfam" id="PF00067">
    <property type="entry name" value="p450"/>
    <property type="match status" value="2"/>
</dbReference>
<dbReference type="InterPro" id="IPR002401">
    <property type="entry name" value="Cyt_P450_E_grp-I"/>
</dbReference>
<evidence type="ECO:0000313" key="10">
    <source>
        <dbReference type="Proteomes" id="UP000507245"/>
    </source>
</evidence>
<organism evidence="9 10">
    <name type="scientific">Prunus armeniaca</name>
    <name type="common">Apricot</name>
    <name type="synonym">Armeniaca vulgaris</name>
    <dbReference type="NCBI Taxonomy" id="36596"/>
    <lineage>
        <taxon>Eukaryota</taxon>
        <taxon>Viridiplantae</taxon>
        <taxon>Streptophyta</taxon>
        <taxon>Embryophyta</taxon>
        <taxon>Tracheophyta</taxon>
        <taxon>Spermatophyta</taxon>
        <taxon>Magnoliopsida</taxon>
        <taxon>eudicotyledons</taxon>
        <taxon>Gunneridae</taxon>
        <taxon>Pentapetalae</taxon>
        <taxon>rosids</taxon>
        <taxon>fabids</taxon>
        <taxon>Rosales</taxon>
        <taxon>Rosaceae</taxon>
        <taxon>Amygdaloideae</taxon>
        <taxon>Amygdaleae</taxon>
        <taxon>Prunus</taxon>
    </lineage>
</organism>
<evidence type="ECO:0000256" key="4">
    <source>
        <dbReference type="ARBA" id="ARBA00022723"/>
    </source>
</evidence>
<evidence type="ECO:0000256" key="7">
    <source>
        <dbReference type="ARBA" id="ARBA00023033"/>
    </source>
</evidence>
<sequence length="331" mass="38297">MTSTLPTLQRIFSVDGNHWTIQCKIASHEFNTKSLKHFISNIVNSEISNHLIPYLSKIYPACLYSENMHHTQNMSGLSFAKSFDDTVDICSSRFMSPLSFVWKMKRFFNIGYEKLFKQVTEEINKYATEIIELKKAKSDVVKDGDLLSRFMSSSANIEFHNVEHKRRFLRDIVINCILAGRDNTSIALTWFFWLIYGHPRCAYKILDELPRLTVDDEVLPDGCQVRKGWFANYSAYAMEFKPERWLDGDGVFQPSYQFQFPVFHCGPSMCLGKEMAYVQMKLVVAAVMYEFEVVVVNGGATAKKMMNPPYILSLVLKMKGRLAVRLHKRQR</sequence>
<keyword evidence="6 8" id="KW-0408">Iron</keyword>
<evidence type="ECO:0008006" key="11">
    <source>
        <dbReference type="Google" id="ProtNLM"/>
    </source>
</evidence>
<dbReference type="GO" id="GO:0020037">
    <property type="term" value="F:heme binding"/>
    <property type="evidence" value="ECO:0007669"/>
    <property type="project" value="InterPro"/>
</dbReference>
<evidence type="ECO:0000256" key="2">
    <source>
        <dbReference type="ARBA" id="ARBA00010617"/>
    </source>
</evidence>
<evidence type="ECO:0000313" key="9">
    <source>
        <dbReference type="EMBL" id="CAB4308631.1"/>
    </source>
</evidence>
<dbReference type="SUPFAM" id="SSF48264">
    <property type="entry name" value="Cytochrome P450"/>
    <property type="match status" value="1"/>
</dbReference>
<dbReference type="AlphaFoldDB" id="A0A6J5X727"/>
<name>A0A6J5X727_PRUAR</name>
<dbReference type="Gene3D" id="1.10.630.10">
    <property type="entry name" value="Cytochrome P450"/>
    <property type="match status" value="2"/>
</dbReference>
<keyword evidence="3 8" id="KW-0349">Heme</keyword>
<dbReference type="GO" id="GO:0005506">
    <property type="term" value="F:iron ion binding"/>
    <property type="evidence" value="ECO:0007669"/>
    <property type="project" value="InterPro"/>
</dbReference>
<keyword evidence="10" id="KW-1185">Reference proteome</keyword>
<dbReference type="GO" id="GO:0016705">
    <property type="term" value="F:oxidoreductase activity, acting on paired donors, with incorporation or reduction of molecular oxygen"/>
    <property type="evidence" value="ECO:0007669"/>
    <property type="project" value="InterPro"/>
</dbReference>
<evidence type="ECO:0000256" key="5">
    <source>
        <dbReference type="ARBA" id="ARBA00023002"/>
    </source>
</evidence>
<dbReference type="GO" id="GO:0004497">
    <property type="term" value="F:monooxygenase activity"/>
    <property type="evidence" value="ECO:0007669"/>
    <property type="project" value="UniProtKB-KW"/>
</dbReference>
<proteinExistence type="inferred from homology"/>
<comment type="cofactor">
    <cofactor evidence="1 8">
        <name>heme</name>
        <dbReference type="ChEBI" id="CHEBI:30413"/>
    </cofactor>
</comment>
<dbReference type="EMBL" id="CAEKKB010000004">
    <property type="protein sequence ID" value="CAB4308631.1"/>
    <property type="molecule type" value="Genomic_DNA"/>
</dbReference>
<evidence type="ECO:0000256" key="1">
    <source>
        <dbReference type="ARBA" id="ARBA00001971"/>
    </source>
</evidence>
<reference evidence="10" key="1">
    <citation type="journal article" date="2020" name="Genome Biol.">
        <title>Gamete binning: chromosome-level and haplotype-resolved genome assembly enabled by high-throughput single-cell sequencing of gamete genomes.</title>
        <authorList>
            <person name="Campoy J.A."/>
            <person name="Sun H."/>
            <person name="Goel M."/>
            <person name="Jiao W.-B."/>
            <person name="Folz-Donahue K."/>
            <person name="Wang N."/>
            <person name="Rubio M."/>
            <person name="Liu C."/>
            <person name="Kukat C."/>
            <person name="Ruiz D."/>
            <person name="Huettel B."/>
            <person name="Schneeberger K."/>
        </authorList>
    </citation>
    <scope>NUCLEOTIDE SEQUENCE [LARGE SCALE GENOMIC DNA]</scope>
    <source>
        <strain evidence="10">cv. Rojo Pasion</strain>
    </source>
</reference>
<dbReference type="PRINTS" id="PR00463">
    <property type="entry name" value="EP450I"/>
</dbReference>
<keyword evidence="5" id="KW-0560">Oxidoreductase</keyword>
<feature type="binding site" description="axial binding residue" evidence="8">
    <location>
        <position position="270"/>
    </location>
    <ligand>
        <name>heme</name>
        <dbReference type="ChEBI" id="CHEBI:30413"/>
    </ligand>
    <ligandPart>
        <name>Fe</name>
        <dbReference type="ChEBI" id="CHEBI:18248"/>
    </ligandPart>
</feature>
<dbReference type="InterPro" id="IPR036396">
    <property type="entry name" value="Cyt_P450_sf"/>
</dbReference>
<evidence type="ECO:0000256" key="3">
    <source>
        <dbReference type="ARBA" id="ARBA00022617"/>
    </source>
</evidence>
<accession>A0A6J5X727</accession>
<evidence type="ECO:0000256" key="6">
    <source>
        <dbReference type="ARBA" id="ARBA00023004"/>
    </source>
</evidence>
<dbReference type="PANTHER" id="PTHR24296">
    <property type="entry name" value="CYTOCHROME P450"/>
    <property type="match status" value="1"/>
</dbReference>
<keyword evidence="4 8" id="KW-0479">Metal-binding</keyword>
<dbReference type="OrthoDB" id="1470350at2759"/>
<dbReference type="InterPro" id="IPR001128">
    <property type="entry name" value="Cyt_P450"/>
</dbReference>
<protein>
    <recommendedName>
        <fullName evidence="11">Cytochrome P450</fullName>
    </recommendedName>
</protein>
<comment type="similarity">
    <text evidence="2">Belongs to the cytochrome P450 family.</text>
</comment>
<keyword evidence="7" id="KW-0503">Monooxygenase</keyword>